<dbReference type="PANTHER" id="PTHR19957:SF38">
    <property type="entry name" value="LD27581P"/>
    <property type="match status" value="1"/>
</dbReference>
<evidence type="ECO:0000256" key="1">
    <source>
        <dbReference type="ARBA" id="ARBA00009063"/>
    </source>
</evidence>
<name>A0AAV2I9D4_LYMST</name>
<reference evidence="5 6" key="1">
    <citation type="submission" date="2024-04" db="EMBL/GenBank/DDBJ databases">
        <authorList>
            <consortium name="Genoscope - CEA"/>
            <person name="William W."/>
        </authorList>
    </citation>
    <scope>NUCLEOTIDE SEQUENCE [LARGE SCALE GENOMIC DNA]</scope>
</reference>
<dbReference type="SUPFAM" id="SSF47661">
    <property type="entry name" value="t-snare proteins"/>
    <property type="match status" value="1"/>
</dbReference>
<dbReference type="AlphaFoldDB" id="A0AAV2I9D4"/>
<dbReference type="GO" id="GO:0012505">
    <property type="term" value="C:endomembrane system"/>
    <property type="evidence" value="ECO:0007669"/>
    <property type="project" value="TreeGrafter"/>
</dbReference>
<feature type="compositionally biased region" description="Basic and acidic residues" evidence="2">
    <location>
        <begin position="8"/>
        <end position="22"/>
    </location>
</feature>
<feature type="domain" description="T-SNARE coiled-coil homology" evidence="4">
    <location>
        <begin position="202"/>
        <end position="247"/>
    </location>
</feature>
<dbReference type="Gene3D" id="1.20.58.70">
    <property type="match status" value="1"/>
</dbReference>
<dbReference type="SMART" id="SM00503">
    <property type="entry name" value="SynN"/>
    <property type="match status" value="1"/>
</dbReference>
<evidence type="ECO:0000256" key="3">
    <source>
        <dbReference type="SAM" id="Phobius"/>
    </source>
</evidence>
<proteinExistence type="inferred from homology"/>
<dbReference type="GO" id="GO:0031201">
    <property type="term" value="C:SNARE complex"/>
    <property type="evidence" value="ECO:0007669"/>
    <property type="project" value="TreeGrafter"/>
</dbReference>
<dbReference type="Gene3D" id="1.20.5.110">
    <property type="match status" value="1"/>
</dbReference>
<dbReference type="InterPro" id="IPR010989">
    <property type="entry name" value="SNARE"/>
</dbReference>
<keyword evidence="6" id="KW-1185">Reference proteome</keyword>
<dbReference type="Pfam" id="PF05739">
    <property type="entry name" value="SNARE"/>
    <property type="match status" value="1"/>
</dbReference>
<dbReference type="PANTHER" id="PTHR19957">
    <property type="entry name" value="SYNTAXIN"/>
    <property type="match status" value="1"/>
</dbReference>
<keyword evidence="3" id="KW-0472">Membrane</keyword>
<evidence type="ECO:0000256" key="2">
    <source>
        <dbReference type="SAM" id="MobiDB-lite"/>
    </source>
</evidence>
<keyword evidence="3" id="KW-0812">Transmembrane</keyword>
<dbReference type="InterPro" id="IPR000727">
    <property type="entry name" value="T_SNARE_dom"/>
</dbReference>
<dbReference type="GO" id="GO:0000149">
    <property type="term" value="F:SNARE binding"/>
    <property type="evidence" value="ECO:0007669"/>
    <property type="project" value="TreeGrafter"/>
</dbReference>
<protein>
    <recommendedName>
        <fullName evidence="4">t-SNARE coiled-coil homology domain-containing protein</fullName>
    </recommendedName>
</protein>
<dbReference type="PROSITE" id="PS50192">
    <property type="entry name" value="T_SNARE"/>
    <property type="match status" value="1"/>
</dbReference>
<dbReference type="InterPro" id="IPR006011">
    <property type="entry name" value="Syntaxin_N"/>
</dbReference>
<dbReference type="CDD" id="cd15847">
    <property type="entry name" value="SNARE_syntaxin7_like"/>
    <property type="match status" value="1"/>
</dbReference>
<organism evidence="5 6">
    <name type="scientific">Lymnaea stagnalis</name>
    <name type="common">Great pond snail</name>
    <name type="synonym">Helix stagnalis</name>
    <dbReference type="NCBI Taxonomy" id="6523"/>
    <lineage>
        <taxon>Eukaryota</taxon>
        <taxon>Metazoa</taxon>
        <taxon>Spiralia</taxon>
        <taxon>Lophotrochozoa</taxon>
        <taxon>Mollusca</taxon>
        <taxon>Gastropoda</taxon>
        <taxon>Heterobranchia</taxon>
        <taxon>Euthyneura</taxon>
        <taxon>Panpulmonata</taxon>
        <taxon>Hygrophila</taxon>
        <taxon>Lymnaeoidea</taxon>
        <taxon>Lymnaeidae</taxon>
        <taxon>Lymnaea</taxon>
    </lineage>
</organism>
<dbReference type="EMBL" id="CAXITT010000547">
    <property type="protein sequence ID" value="CAL1543414.1"/>
    <property type="molecule type" value="Genomic_DNA"/>
</dbReference>
<evidence type="ECO:0000313" key="6">
    <source>
        <dbReference type="Proteomes" id="UP001497497"/>
    </source>
</evidence>
<feature type="transmembrane region" description="Helical" evidence="3">
    <location>
        <begin position="259"/>
        <end position="280"/>
    </location>
</feature>
<feature type="region of interest" description="Disordered" evidence="2">
    <location>
        <begin position="1"/>
        <end position="22"/>
    </location>
</feature>
<dbReference type="GO" id="GO:0005484">
    <property type="term" value="F:SNAP receptor activity"/>
    <property type="evidence" value="ECO:0007669"/>
    <property type="project" value="TreeGrafter"/>
</dbReference>
<comment type="similarity">
    <text evidence="1">Belongs to the syntaxin family.</text>
</comment>
<comment type="caution">
    <text evidence="5">The sequence shown here is derived from an EMBL/GenBank/DDBJ whole genome shotgun (WGS) entry which is preliminary data.</text>
</comment>
<accession>A0AAV2I9D4</accession>
<keyword evidence="3" id="KW-1133">Transmembrane helix</keyword>
<gene>
    <name evidence="5" type="ORF">GSLYS_00016948001</name>
</gene>
<dbReference type="Proteomes" id="UP001497497">
    <property type="component" value="Unassembled WGS sequence"/>
</dbReference>
<dbReference type="InterPro" id="IPR045242">
    <property type="entry name" value="Syntaxin"/>
</dbReference>
<dbReference type="SMART" id="SM00397">
    <property type="entry name" value="t_SNARE"/>
    <property type="match status" value="1"/>
</dbReference>
<sequence>MSNYGTIREYRDDPQFRDYRDEDGGSVAELTEQIRSNIFKINNGANTVERAMKSLGTDRDSDQLRDKIHETSQSTNKVVQSTTRFLRKAAGKPANKQEKIQLDLLKSNFHDACTRFQTLQKKAAAKVKSSVVLGSQSKQPLVSFGVSLTDFDSVLNQTCFMKCTYTHIDAKKKPQQPTDSFSLLSGSSLKSLAGSMTSSADILDVNEIFRELGALVHTQGEVLDTIDSNVEVAYSNVESGNEQLIKAAEYQRKSRKKMCCLVVIFLVIAVVITIIVVVSIKA</sequence>
<evidence type="ECO:0000259" key="4">
    <source>
        <dbReference type="PROSITE" id="PS50192"/>
    </source>
</evidence>
<dbReference type="Pfam" id="PF14523">
    <property type="entry name" value="Syntaxin_2"/>
    <property type="match status" value="1"/>
</dbReference>
<evidence type="ECO:0000313" key="5">
    <source>
        <dbReference type="EMBL" id="CAL1543414.1"/>
    </source>
</evidence>
<dbReference type="GO" id="GO:0048278">
    <property type="term" value="P:vesicle docking"/>
    <property type="evidence" value="ECO:0007669"/>
    <property type="project" value="TreeGrafter"/>
</dbReference>
<dbReference type="GO" id="GO:0006906">
    <property type="term" value="P:vesicle fusion"/>
    <property type="evidence" value="ECO:0007669"/>
    <property type="project" value="TreeGrafter"/>
</dbReference>
<dbReference type="GO" id="GO:0006886">
    <property type="term" value="P:intracellular protein transport"/>
    <property type="evidence" value="ECO:0007669"/>
    <property type="project" value="TreeGrafter"/>
</dbReference>